<sequence>MKTVMSKRVKVFVVTLLLSGCASFGVSKYAQMYGLAKPVNRVVAQTKPDEVDYWRDIKPILDNRCVVCHACYDAPCQLKLTAIEGIERGASHDSVYHLSRPFPAEPSRLFIDAQSVEQWRNKNFFPVLNEHEQTVMANVNAGVMYQTLSLKQKNPLPATTQLPDSFTLGTARKNHCPKIEDFEKYADNNPLWGMPYGLPAIAPSENKLLMAWLAQGATYTARTEISKNIERKVLKWERFFNQTSLKTQLMSRYLYEHLFLASLYFEDDADSNAQFFNVVRSRTPPGEAIDIIATRRPYDAPGVEKFYYRLMPVLETPVLKTHMPYALSYSRMEKWKAWFLKEQYSVDKLPSYLPEEAGNPFLTFAAIPSKSRYRFLLDEAKFTIGNFIKGPVCRGQVAVNVIRDHFWVVFVDPDVSEIKGYDSFLAENYQDFKMPNTEGNVYLPMTTWGKYADKQLAYLEKRDQFLSEIAPELVKRDMKLIWDGDGQNPNAGLTIYRHFDNASVENGLLGGQPKTAWLIGYGLLERIYYLLAAGYDVYGNVGHQFISRVYMDFLRMEGETNFLYFLPQEARIKEREDWYQGAEARAHRYLRFPSLEELNTSVIPYQTTDPKAELLRQIEARVKPAIDSGSTLLVTNVDSGPLVGLKEWRGEAIAILPEFSIVEVKSSGGSEYYSILKNSGHKNVSSMFNEEANLSPSENSLSVLKGIAGSYPNAFYRVDVDVLDKFSLQLSRVRSELDYKILKDQFGVRRTSKGFWAYSDRLHANYKARAPIDAAILDFNRLENR</sequence>
<keyword evidence="1" id="KW-0732">Signal</keyword>
<evidence type="ECO:0008006" key="4">
    <source>
        <dbReference type="Google" id="ProtNLM"/>
    </source>
</evidence>
<protein>
    <recommendedName>
        <fullName evidence="4">Fatty acid cis/trans isomerase</fullName>
    </recommendedName>
</protein>
<dbReference type="AlphaFoldDB" id="A0AAN2BJX1"/>
<dbReference type="InterPro" id="IPR010706">
    <property type="entry name" value="Fatty_acid_cis-trans_isomerase"/>
</dbReference>
<organism evidence="2 3">
    <name type="scientific">Marinagarivorans cellulosilyticus</name>
    <dbReference type="NCBI Taxonomy" id="2721545"/>
    <lineage>
        <taxon>Bacteria</taxon>
        <taxon>Pseudomonadati</taxon>
        <taxon>Pseudomonadota</taxon>
        <taxon>Gammaproteobacteria</taxon>
        <taxon>Cellvibrionales</taxon>
        <taxon>Cellvibrionaceae</taxon>
        <taxon>Marinagarivorans</taxon>
    </lineage>
</organism>
<dbReference type="Pfam" id="PF06934">
    <property type="entry name" value="CTI"/>
    <property type="match status" value="1"/>
</dbReference>
<feature type="signal peptide" evidence="1">
    <location>
        <begin position="1"/>
        <end position="24"/>
    </location>
</feature>
<dbReference type="PROSITE" id="PS51257">
    <property type="entry name" value="PROKAR_LIPOPROTEIN"/>
    <property type="match status" value="1"/>
</dbReference>
<name>A0AAN2BJX1_9GAMM</name>
<evidence type="ECO:0000256" key="1">
    <source>
        <dbReference type="SAM" id="SignalP"/>
    </source>
</evidence>
<reference evidence="2 3" key="1">
    <citation type="journal article" date="2022" name="IScience">
        <title>An ultrasensitive nanofiber-based assay for enzymatic hydrolysis and deep-sea microbial degradation of cellulose.</title>
        <authorList>
            <person name="Tsudome M."/>
            <person name="Tachioka M."/>
            <person name="Miyazaki M."/>
            <person name="Uchimura K."/>
            <person name="Tsuda M."/>
            <person name="Takaki Y."/>
            <person name="Deguchi S."/>
        </authorList>
    </citation>
    <scope>NUCLEOTIDE SEQUENCE [LARGE SCALE GENOMIC DNA]</scope>
    <source>
        <strain evidence="2 3">GE09</strain>
    </source>
</reference>
<accession>A0AAN2BJX1</accession>
<evidence type="ECO:0000313" key="2">
    <source>
        <dbReference type="EMBL" id="BCD97458.1"/>
    </source>
</evidence>
<dbReference type="Proteomes" id="UP001320119">
    <property type="component" value="Chromosome"/>
</dbReference>
<keyword evidence="3" id="KW-1185">Reference proteome</keyword>
<feature type="chain" id="PRO_5043012309" description="Fatty acid cis/trans isomerase" evidence="1">
    <location>
        <begin position="25"/>
        <end position="785"/>
    </location>
</feature>
<dbReference type="KEGG" id="marq:MARGE09_P1659"/>
<gene>
    <name evidence="2" type="ORF">MARGE09_P1659</name>
</gene>
<dbReference type="EMBL" id="AP023086">
    <property type="protein sequence ID" value="BCD97458.1"/>
    <property type="molecule type" value="Genomic_DNA"/>
</dbReference>
<proteinExistence type="predicted"/>
<evidence type="ECO:0000313" key="3">
    <source>
        <dbReference type="Proteomes" id="UP001320119"/>
    </source>
</evidence>